<accession>A0A8J2LQF3</accession>
<dbReference type="GO" id="GO:0030674">
    <property type="term" value="F:protein-macromolecule adaptor activity"/>
    <property type="evidence" value="ECO:0007669"/>
    <property type="project" value="TreeGrafter"/>
</dbReference>
<evidence type="ECO:0000256" key="2">
    <source>
        <dbReference type="ARBA" id="ARBA00014294"/>
    </source>
</evidence>
<organism evidence="7 8">
    <name type="scientific">Allacma fusca</name>
    <dbReference type="NCBI Taxonomy" id="39272"/>
    <lineage>
        <taxon>Eukaryota</taxon>
        <taxon>Metazoa</taxon>
        <taxon>Ecdysozoa</taxon>
        <taxon>Arthropoda</taxon>
        <taxon>Hexapoda</taxon>
        <taxon>Collembola</taxon>
        <taxon>Symphypleona</taxon>
        <taxon>Sminthuridae</taxon>
        <taxon>Allacma</taxon>
    </lineage>
</organism>
<gene>
    <name evidence="7" type="ORF">AFUS01_LOCUS46131</name>
</gene>
<evidence type="ECO:0000256" key="3">
    <source>
        <dbReference type="ARBA" id="ARBA00022593"/>
    </source>
</evidence>
<keyword evidence="3" id="KW-0962">Peroxisome biogenesis</keyword>
<keyword evidence="8" id="KW-1185">Reference proteome</keyword>
<evidence type="ECO:0000256" key="6">
    <source>
        <dbReference type="SAM" id="MobiDB-lite"/>
    </source>
</evidence>
<feature type="compositionally biased region" description="Polar residues" evidence="6">
    <location>
        <begin position="329"/>
        <end position="344"/>
    </location>
</feature>
<name>A0A8J2LQF3_9HEXA</name>
<comment type="function">
    <text evidence="4">Involved in peroxisome biosynthesis and integrity. Assembles membrane vesicles before the matrix proteins are translocated. As a docking factor for PEX19, is necessary for the import of peroxisomal membrane proteins in the peroxisomes.</text>
</comment>
<dbReference type="InterPro" id="IPR006966">
    <property type="entry name" value="Peroxin-3"/>
</dbReference>
<dbReference type="OrthoDB" id="45930at2759"/>
<feature type="region of interest" description="Disordered" evidence="6">
    <location>
        <begin position="329"/>
        <end position="359"/>
    </location>
</feature>
<dbReference type="PANTHER" id="PTHR28080">
    <property type="entry name" value="PEROXISOMAL BIOGENESIS FACTOR 3"/>
    <property type="match status" value="1"/>
</dbReference>
<evidence type="ECO:0000256" key="4">
    <source>
        <dbReference type="ARBA" id="ARBA00025338"/>
    </source>
</evidence>
<dbReference type="GO" id="GO:0045046">
    <property type="term" value="P:protein import into peroxisome membrane"/>
    <property type="evidence" value="ECO:0007669"/>
    <property type="project" value="TreeGrafter"/>
</dbReference>
<comment type="caution">
    <text evidence="7">The sequence shown here is derived from an EMBL/GenBank/DDBJ whole genome shotgun (WGS) entry which is preliminary data.</text>
</comment>
<dbReference type="EMBL" id="CAJVCH010571215">
    <property type="protein sequence ID" value="CAG7836944.1"/>
    <property type="molecule type" value="Genomic_DNA"/>
</dbReference>
<evidence type="ECO:0000313" key="8">
    <source>
        <dbReference type="Proteomes" id="UP000708208"/>
    </source>
</evidence>
<comment type="subunit">
    <text evidence="1">Interacts with PEX19.</text>
</comment>
<dbReference type="GO" id="GO:0005778">
    <property type="term" value="C:peroxisomal membrane"/>
    <property type="evidence" value="ECO:0007669"/>
    <property type="project" value="InterPro"/>
</dbReference>
<dbReference type="Pfam" id="PF04882">
    <property type="entry name" value="Peroxin-3"/>
    <property type="match status" value="1"/>
</dbReference>
<sequence length="395" mass="44326">MFTRAKSLIQNHWKKVVYGGIAIQVAAYGLRYATNKVLQYHEDQTKEVWLKMKKREHFERTNENSVTTFISLLPTLKETIAKSLNVEILTTALKEKAANKLEIWEEMKCIAFSRILASVYGTTLLNILLRIQLSVIGGYMIQDSLVEPAERSGNSSQPRNGNVNGNTGVDAELQHDYLAVAHYFVKEGMQRMCAYIYQKTKAVVGPISLKRRLTIQELEQILWHIIDLIRSDETVERQQGSSRSSPLGNYWKYIFPPDVSKRYDHFMHTSDPAQIPEEAEDMKKQIMCETFDLLQSSDASSLITSFETHGVSHFLDRLVDIIAESHVPQQATNGPVESNTSLNDSALGDSAPPSPSASTSTVANPFIIASIHAETLRVFAANIYESFSSPISVPL</sequence>
<dbReference type="Proteomes" id="UP000708208">
    <property type="component" value="Unassembled WGS sequence"/>
</dbReference>
<evidence type="ECO:0000256" key="5">
    <source>
        <dbReference type="ARBA" id="ARBA00029630"/>
    </source>
</evidence>
<evidence type="ECO:0000313" key="7">
    <source>
        <dbReference type="EMBL" id="CAG7836944.1"/>
    </source>
</evidence>
<dbReference type="PANTHER" id="PTHR28080:SF1">
    <property type="entry name" value="PEROXISOMAL BIOGENESIS FACTOR 3"/>
    <property type="match status" value="1"/>
</dbReference>
<proteinExistence type="predicted"/>
<dbReference type="AlphaFoldDB" id="A0A8J2LQF3"/>
<protein>
    <recommendedName>
        <fullName evidence="2">Peroxisomal biogenesis factor 3</fullName>
    </recommendedName>
    <alternativeName>
        <fullName evidence="5">Peroxisomal assembly protein PEX3</fullName>
    </alternativeName>
</protein>
<reference evidence="7" key="1">
    <citation type="submission" date="2021-06" db="EMBL/GenBank/DDBJ databases">
        <authorList>
            <person name="Hodson N. C."/>
            <person name="Mongue J. A."/>
            <person name="Jaron S. K."/>
        </authorList>
    </citation>
    <scope>NUCLEOTIDE SEQUENCE</scope>
</reference>
<evidence type="ECO:0000256" key="1">
    <source>
        <dbReference type="ARBA" id="ARBA00011494"/>
    </source>
</evidence>